<keyword evidence="2" id="KW-1003">Cell membrane</keyword>
<accession>N6WD54</accession>
<dbReference type="GO" id="GO:0003677">
    <property type="term" value="F:DNA binding"/>
    <property type="evidence" value="ECO:0007669"/>
    <property type="project" value="InterPro"/>
</dbReference>
<keyword evidence="13" id="KW-0132">Cell division</keyword>
<evidence type="ECO:0000256" key="4">
    <source>
        <dbReference type="ARBA" id="ARBA00022737"/>
    </source>
</evidence>
<feature type="transmembrane region" description="Helical" evidence="11">
    <location>
        <begin position="36"/>
        <end position="55"/>
    </location>
</feature>
<dbReference type="PANTHER" id="PTHR22683:SF1">
    <property type="entry name" value="TYPE VII SECRETION SYSTEM PROTEIN ESSC"/>
    <property type="match status" value="1"/>
</dbReference>
<keyword evidence="4" id="KW-0677">Repeat</keyword>
<evidence type="ECO:0000256" key="10">
    <source>
        <dbReference type="SAM" id="MobiDB-lite"/>
    </source>
</evidence>
<keyword evidence="6 9" id="KW-0067">ATP-binding</keyword>
<dbReference type="HOGENOM" id="CLU_003134_1_0_11"/>
<proteinExistence type="predicted"/>
<evidence type="ECO:0000256" key="3">
    <source>
        <dbReference type="ARBA" id="ARBA00022692"/>
    </source>
</evidence>
<protein>
    <submittedName>
        <fullName evidence="13">Cell division protein FtsK/SpoIIIE</fullName>
    </submittedName>
</protein>
<keyword evidence="8 11" id="KW-0472">Membrane</keyword>
<evidence type="ECO:0000256" key="11">
    <source>
        <dbReference type="SAM" id="Phobius"/>
    </source>
</evidence>
<dbReference type="PATRIC" id="fig|888050.3.peg.1105"/>
<feature type="region of interest" description="Disordered" evidence="10">
    <location>
        <begin position="1"/>
        <end position="31"/>
    </location>
</feature>
<dbReference type="InterPro" id="IPR050206">
    <property type="entry name" value="FtsK/SpoIIIE/SftA"/>
</dbReference>
<dbReference type="eggNOG" id="COG1674">
    <property type="taxonomic scope" value="Bacteria"/>
</dbReference>
<evidence type="ECO:0000256" key="7">
    <source>
        <dbReference type="ARBA" id="ARBA00022989"/>
    </source>
</evidence>
<feature type="region of interest" description="Disordered" evidence="10">
    <location>
        <begin position="403"/>
        <end position="425"/>
    </location>
</feature>
<sequence>MDQISAEDVEQTGAPELPSGQIPVQAPPDRAEPTGMGSILATVIPMMGSMGVMVFMAMSQGQNTRMLFMAGAMVIAMLSMVAFNIYRQVSGHRAKVNGLRREYLAYLSEMRQTVRAVASRQRRYINWHLPDPNALVLIAAEGTRLWEREVGSEQLLSVRLGSSTQDLSMELVEPELPPLADPDVVCHSAMSRFLAAHSTVDDMPFGVMLGEFSHVEICGAREQTSAQLRAMIAHLTTFIPPNALRIAVLTTPDRLSEWEWVKWLPHARSLALCDALGPARMVTTDFAELEDLVGEEISTRPAFRSRDEASPWPHLLLICDGKTPAANSRLGSIEGGIGVTLATLSDTWGPMTSRSTLRLIIHPVGVGDESGAMEVILMDRNPIVGVADSMGILQAEAIARRMTRYSEEERPEAESPVGRSDPKRQQDLMELLDIGDIRDFDPQRQWLRREGRERLRVPFGVTPEGIPVFIDIKEAAQQGMGPHGLLIGATGSGKSEVLRTIVLAMALTHSPEQLNFVLVDFKGGATFAGMSELPHVSAMISNLESELSLVDRMQDALRGEMVRRQEVLRQAGNYANVSDYEADRLAGKHQGEPLPALFIILDEFSELLTAKPEFIDLFVAIGRLGRSMSIHLLLASQRLESGRLRGLDSHLSYRIGLRTFSASESREVLGVTDAYELPAFPGVGYLKPGTDQMIRFRASYVATPPPARKLSSSRGGAVGRQAQAIKVLPFTVAPVLQREENPADDPRGDAVVLPGDEQWEDMTELDIAVARMASTGIEAHQVWLPPLDVPDTMDSLMPDLGVDPRLGYVSKEWRAKGRLRVPVGVVDLPLEQRRELLEFDFSGANGHMAVVGGPLSGKSTALRSIVMALSLTHTPQEVQFYILDFGGGTFTPFEGAAHVAAVVTRDREETINRMLSELEGIIADREKYFRENRIDSIEAYRRGRAQGRFDDGYGDVFVVVDGWGTLKSDFEGMDLRVQEMLARALTFGVHLVASAARWMDLRQQVRDLIGSRLELRLGDASDSQIDRKIQTSIPEERPGRGLDVEAHHVLVALPRADGVHASVDLSDGVSAAIERIRSAAPMGPGPKLRLLPSKVTVGELLALPVKDPGPSTAKPLVLGVEESRLGPLVFNPRSQSHLYLFGDSKSGKTNFLRSIAQEVMRTNSPKEAQLFLVDLRRTLLGEVPEDFLAGYMTTKNEADQQLRDLARYLGTRLPGDQVTTDQLRNRSWWTGAEAWVLVDDYDLVATASGNPLAALQPLMAQAQDIGLHVIVARRMGGASRAAFEPVLQSMGELGATGILLSGSPDEGTVLGRVKPVKSIAGRAQVVSRDAGLLRAQLVWTEPST</sequence>
<evidence type="ECO:0000256" key="9">
    <source>
        <dbReference type="PROSITE-ProRule" id="PRU00289"/>
    </source>
</evidence>
<comment type="caution">
    <text evidence="13">The sequence shown here is derived from an EMBL/GenBank/DDBJ whole genome shotgun (WGS) entry which is preliminary data.</text>
</comment>
<feature type="compositionally biased region" description="Acidic residues" evidence="10">
    <location>
        <begin position="1"/>
        <end position="10"/>
    </location>
</feature>
<dbReference type="NCBIfam" id="TIGR03925">
    <property type="entry name" value="T7SS_EccC_b"/>
    <property type="match status" value="1"/>
</dbReference>
<dbReference type="InterPro" id="IPR002543">
    <property type="entry name" value="FtsK_dom"/>
</dbReference>
<feature type="binding site" evidence="9">
    <location>
        <begin position="1142"/>
        <end position="1149"/>
    </location>
    <ligand>
        <name>ATP</name>
        <dbReference type="ChEBI" id="CHEBI:30616"/>
    </ligand>
</feature>
<dbReference type="InterPro" id="IPR023837">
    <property type="entry name" value="EccCb-like_Actinobacteria"/>
</dbReference>
<feature type="domain" description="FtsK" evidence="12">
    <location>
        <begin position="834"/>
        <end position="1024"/>
    </location>
</feature>
<feature type="binding site" evidence="9">
    <location>
        <begin position="488"/>
        <end position="495"/>
    </location>
    <ligand>
        <name>ATP</name>
        <dbReference type="ChEBI" id="CHEBI:30616"/>
    </ligand>
</feature>
<evidence type="ECO:0000256" key="6">
    <source>
        <dbReference type="ARBA" id="ARBA00022840"/>
    </source>
</evidence>
<name>N6WD54_9ACTO</name>
<evidence type="ECO:0000313" key="14">
    <source>
        <dbReference type="Proteomes" id="UP000013015"/>
    </source>
</evidence>
<dbReference type="GO" id="GO:0005524">
    <property type="term" value="F:ATP binding"/>
    <property type="evidence" value="ECO:0007669"/>
    <property type="project" value="UniProtKB-UniRule"/>
</dbReference>
<keyword evidence="14" id="KW-1185">Reference proteome</keyword>
<dbReference type="PANTHER" id="PTHR22683">
    <property type="entry name" value="SPORULATION PROTEIN RELATED"/>
    <property type="match status" value="1"/>
</dbReference>
<gene>
    <name evidence="13" type="primary">ftsK2</name>
    <name evidence="13" type="ORF">HMPREF9004_1165</name>
</gene>
<organism evidence="13 14">
    <name type="scientific">Schaalia cardiffensis F0333</name>
    <dbReference type="NCBI Taxonomy" id="888050"/>
    <lineage>
        <taxon>Bacteria</taxon>
        <taxon>Bacillati</taxon>
        <taxon>Actinomycetota</taxon>
        <taxon>Actinomycetes</taxon>
        <taxon>Actinomycetales</taxon>
        <taxon>Actinomycetaceae</taxon>
        <taxon>Schaalia</taxon>
    </lineage>
</organism>
<dbReference type="NCBIfam" id="TIGR03924">
    <property type="entry name" value="T7SS_EccC_a"/>
    <property type="match status" value="1"/>
</dbReference>
<dbReference type="SUPFAM" id="SSF52540">
    <property type="entry name" value="P-loop containing nucleoside triphosphate hydrolases"/>
    <property type="match status" value="3"/>
</dbReference>
<dbReference type="PROSITE" id="PS50901">
    <property type="entry name" value="FTSK"/>
    <property type="match status" value="3"/>
</dbReference>
<dbReference type="Gene3D" id="3.40.50.300">
    <property type="entry name" value="P-loop containing nucleotide triphosphate hydrolases"/>
    <property type="match status" value="3"/>
</dbReference>
<dbReference type="EMBL" id="AQHZ01000018">
    <property type="protein sequence ID" value="ENO18134.1"/>
    <property type="molecule type" value="Genomic_DNA"/>
</dbReference>
<dbReference type="Pfam" id="PF01580">
    <property type="entry name" value="FtsK_SpoIIIE"/>
    <property type="match status" value="2"/>
</dbReference>
<dbReference type="InterPro" id="IPR023836">
    <property type="entry name" value="EccCa-like_Actinobacteria"/>
</dbReference>
<dbReference type="SMART" id="SM00382">
    <property type="entry name" value="AAA"/>
    <property type="match status" value="3"/>
</dbReference>
<evidence type="ECO:0000256" key="5">
    <source>
        <dbReference type="ARBA" id="ARBA00022741"/>
    </source>
</evidence>
<evidence type="ECO:0000256" key="2">
    <source>
        <dbReference type="ARBA" id="ARBA00022475"/>
    </source>
</evidence>
<dbReference type="InterPro" id="IPR003593">
    <property type="entry name" value="AAA+_ATPase"/>
</dbReference>
<keyword evidence="3 11" id="KW-0812">Transmembrane</keyword>
<feature type="domain" description="FtsK" evidence="12">
    <location>
        <begin position="465"/>
        <end position="666"/>
    </location>
</feature>
<reference evidence="13 14" key="1">
    <citation type="submission" date="2013-03" db="EMBL/GenBank/DDBJ databases">
        <title>Reference genome for the Human Microbiome Project.</title>
        <authorList>
            <person name="Aqrawi P."/>
            <person name="Ayvaz T."/>
            <person name="Bess C."/>
            <person name="Blankenburg K."/>
            <person name="Coyle M."/>
            <person name="Deng J."/>
            <person name="Forbes L."/>
            <person name="Fowler G."/>
            <person name="Francisco L."/>
            <person name="Fu Q."/>
            <person name="Gibbs R."/>
            <person name="Gross S."/>
            <person name="Gubbala S."/>
            <person name="Hale W."/>
            <person name="Hemphill L."/>
            <person name="Highlander S."/>
            <person name="Hirani K."/>
            <person name="Jackson L."/>
            <person name="Jakkamsetti A."/>
            <person name="Javaid M."/>
            <person name="Jayaseelan J.C."/>
            <person name="Jiang H."/>
            <person name="Joshi V."/>
            <person name="Korchina V."/>
            <person name="Kovar C."/>
            <person name="Lara F."/>
            <person name="Lee S."/>
            <person name="Liu Y."/>
            <person name="Mata R."/>
            <person name="Mathew T."/>
            <person name="Munidasa M."/>
            <person name="Muzny D."/>
            <person name="Nazareth L."/>
            <person name="Ngo R."/>
            <person name="Nguyen L."/>
            <person name="Nguyen N."/>
            <person name="Okwuonu G."/>
            <person name="Ongeri F."/>
            <person name="Palculict T."/>
            <person name="Patil S."/>
            <person name="Petrosino J."/>
            <person name="Pham C."/>
            <person name="Pham P."/>
            <person name="Pu L.-L."/>
            <person name="Qin X."/>
            <person name="Qu J."/>
            <person name="Reid J."/>
            <person name="Ross M."/>
            <person name="Ruth R."/>
            <person name="Saada N."/>
            <person name="San Lucas F."/>
            <person name="Santibanez J."/>
            <person name="Shang Y."/>
            <person name="Simmons D."/>
            <person name="Song X.-Z."/>
            <person name="Tang L.-Y."/>
            <person name="Thornton R."/>
            <person name="Warren J."/>
            <person name="Weissenberger G."/>
            <person name="Wilczek-Boney K."/>
            <person name="Worley K."/>
            <person name="Youmans B."/>
            <person name="Zhang J."/>
            <person name="Zhang L."/>
            <person name="Zhao Z."/>
            <person name="Zhou C."/>
            <person name="Zhu D."/>
            <person name="Zhu Y."/>
        </authorList>
    </citation>
    <scope>NUCLEOTIDE SEQUENCE [LARGE SCALE GENOMIC DNA]</scope>
    <source>
        <strain evidence="13 14">F0333</strain>
    </source>
</reference>
<keyword evidence="7 11" id="KW-1133">Transmembrane helix</keyword>
<keyword evidence="13" id="KW-0131">Cell cycle</keyword>
<keyword evidence="5 9" id="KW-0547">Nucleotide-binding</keyword>
<evidence type="ECO:0000256" key="1">
    <source>
        <dbReference type="ARBA" id="ARBA00004651"/>
    </source>
</evidence>
<evidence type="ECO:0000259" key="12">
    <source>
        <dbReference type="PROSITE" id="PS50901"/>
    </source>
</evidence>
<dbReference type="OrthoDB" id="9807790at2"/>
<comment type="subcellular location">
    <subcellularLocation>
        <location evidence="1">Cell membrane</location>
        <topology evidence="1">Multi-pass membrane protein</topology>
    </subcellularLocation>
</comment>
<feature type="binding site" evidence="9">
    <location>
        <begin position="852"/>
        <end position="859"/>
    </location>
    <ligand>
        <name>ATP</name>
        <dbReference type="ChEBI" id="CHEBI:30616"/>
    </ligand>
</feature>
<evidence type="ECO:0000256" key="8">
    <source>
        <dbReference type="ARBA" id="ARBA00023136"/>
    </source>
</evidence>
<dbReference type="RefSeq" id="WP_005963301.1">
    <property type="nucleotide sequence ID" value="NZ_CP040505.1"/>
</dbReference>
<evidence type="ECO:0000313" key="13">
    <source>
        <dbReference type="EMBL" id="ENO18134.1"/>
    </source>
</evidence>
<dbReference type="GO" id="GO:0005886">
    <property type="term" value="C:plasma membrane"/>
    <property type="evidence" value="ECO:0007669"/>
    <property type="project" value="UniProtKB-SubCell"/>
</dbReference>
<dbReference type="Proteomes" id="UP000013015">
    <property type="component" value="Unassembled WGS sequence"/>
</dbReference>
<feature type="domain" description="FtsK" evidence="12">
    <location>
        <begin position="1125"/>
        <end position="1308"/>
    </location>
</feature>
<feature type="transmembrane region" description="Helical" evidence="11">
    <location>
        <begin position="67"/>
        <end position="86"/>
    </location>
</feature>
<dbReference type="GO" id="GO:0051301">
    <property type="term" value="P:cell division"/>
    <property type="evidence" value="ECO:0007669"/>
    <property type="project" value="UniProtKB-KW"/>
</dbReference>
<dbReference type="STRING" id="888050.HMPREF9004_1165"/>
<dbReference type="InterPro" id="IPR027417">
    <property type="entry name" value="P-loop_NTPase"/>
</dbReference>